<dbReference type="Gene3D" id="1.10.238.10">
    <property type="entry name" value="EF-hand"/>
    <property type="match status" value="1"/>
</dbReference>
<dbReference type="PROSITE" id="PS50222">
    <property type="entry name" value="EF_HAND_2"/>
    <property type="match status" value="1"/>
</dbReference>
<sequence>MAAVDGVPAAAPLEQPIPNEFREEWAGKIREAFNLFDKERKGVVIVEEVGTIMRYIGAYPSERGLVSEILPAMQVGAMIGTRGWLGGWRRIHIGPGKASGAIVWRPPARPIPPATTPHS</sequence>
<gene>
    <name evidence="2" type="ORF">PPAR1163_LOCUS12324</name>
</gene>
<name>A0A7S1U1D4_9STRA</name>
<feature type="domain" description="EF-hand" evidence="1">
    <location>
        <begin position="24"/>
        <end position="59"/>
    </location>
</feature>
<accession>A0A7S1U1D4</accession>
<dbReference type="AlphaFoldDB" id="A0A7S1U1D4"/>
<protein>
    <recommendedName>
        <fullName evidence="1">EF-hand domain-containing protein</fullName>
    </recommendedName>
</protein>
<proteinExistence type="predicted"/>
<reference evidence="2" key="1">
    <citation type="submission" date="2021-01" db="EMBL/GenBank/DDBJ databases">
        <authorList>
            <person name="Corre E."/>
            <person name="Pelletier E."/>
            <person name="Niang G."/>
            <person name="Scheremetjew M."/>
            <person name="Finn R."/>
            <person name="Kale V."/>
            <person name="Holt S."/>
            <person name="Cochrane G."/>
            <person name="Meng A."/>
            <person name="Brown T."/>
            <person name="Cohen L."/>
        </authorList>
    </citation>
    <scope>NUCLEOTIDE SEQUENCE</scope>
    <source>
        <strain evidence="2">CCMP2877</strain>
    </source>
</reference>
<dbReference type="SUPFAM" id="SSF47473">
    <property type="entry name" value="EF-hand"/>
    <property type="match status" value="1"/>
</dbReference>
<dbReference type="GO" id="GO:0005509">
    <property type="term" value="F:calcium ion binding"/>
    <property type="evidence" value="ECO:0007669"/>
    <property type="project" value="InterPro"/>
</dbReference>
<dbReference type="InterPro" id="IPR002048">
    <property type="entry name" value="EF_hand_dom"/>
</dbReference>
<dbReference type="InterPro" id="IPR011992">
    <property type="entry name" value="EF-hand-dom_pair"/>
</dbReference>
<evidence type="ECO:0000313" key="2">
    <source>
        <dbReference type="EMBL" id="CAD9253957.1"/>
    </source>
</evidence>
<organism evidence="2">
    <name type="scientific">Phaeomonas parva</name>
    <dbReference type="NCBI Taxonomy" id="124430"/>
    <lineage>
        <taxon>Eukaryota</taxon>
        <taxon>Sar</taxon>
        <taxon>Stramenopiles</taxon>
        <taxon>Ochrophyta</taxon>
        <taxon>Pinguiophyceae</taxon>
        <taxon>Pinguiochrysidales</taxon>
        <taxon>Pinguiochrysidaceae</taxon>
        <taxon>Phaeomonas</taxon>
    </lineage>
</organism>
<evidence type="ECO:0000259" key="1">
    <source>
        <dbReference type="PROSITE" id="PS50222"/>
    </source>
</evidence>
<dbReference type="EMBL" id="HBGJ01019128">
    <property type="protein sequence ID" value="CAD9253957.1"/>
    <property type="molecule type" value="Transcribed_RNA"/>
</dbReference>